<dbReference type="Proteomes" id="UP000054928">
    <property type="component" value="Unassembled WGS sequence"/>
</dbReference>
<organism evidence="3 4">
    <name type="scientific">Plasmopara halstedii</name>
    <name type="common">Downy mildew of sunflower</name>
    <dbReference type="NCBI Taxonomy" id="4781"/>
    <lineage>
        <taxon>Eukaryota</taxon>
        <taxon>Sar</taxon>
        <taxon>Stramenopiles</taxon>
        <taxon>Oomycota</taxon>
        <taxon>Peronosporomycetes</taxon>
        <taxon>Peronosporales</taxon>
        <taxon>Peronosporaceae</taxon>
        <taxon>Plasmopara</taxon>
    </lineage>
</organism>
<feature type="transmembrane region" description="Helical" evidence="1">
    <location>
        <begin position="284"/>
        <end position="307"/>
    </location>
</feature>
<feature type="transmembrane region" description="Helical" evidence="1">
    <location>
        <begin position="354"/>
        <end position="373"/>
    </location>
</feature>
<name>A0A0P1AL37_PLAHL</name>
<dbReference type="GO" id="GO:0016747">
    <property type="term" value="F:acyltransferase activity, transferring groups other than amino-acyl groups"/>
    <property type="evidence" value="ECO:0007669"/>
    <property type="project" value="InterPro"/>
</dbReference>
<accession>A0A0P1AL37</accession>
<dbReference type="InterPro" id="IPR050879">
    <property type="entry name" value="Acyltransferase_3"/>
</dbReference>
<dbReference type="STRING" id="4781.A0A0P1AL37"/>
<dbReference type="GO" id="GO:0016020">
    <property type="term" value="C:membrane"/>
    <property type="evidence" value="ECO:0007669"/>
    <property type="project" value="TreeGrafter"/>
</dbReference>
<evidence type="ECO:0000313" key="4">
    <source>
        <dbReference type="Proteomes" id="UP000054928"/>
    </source>
</evidence>
<dbReference type="OrthoDB" id="207378at2759"/>
<evidence type="ECO:0000313" key="3">
    <source>
        <dbReference type="EMBL" id="CEG41641.1"/>
    </source>
</evidence>
<dbReference type="AlphaFoldDB" id="A0A0P1AL37"/>
<feature type="transmembrane region" description="Helical" evidence="1">
    <location>
        <begin position="327"/>
        <end position="347"/>
    </location>
</feature>
<feature type="domain" description="Acyltransferase 3" evidence="2">
    <location>
        <begin position="69"/>
        <end position="383"/>
    </location>
</feature>
<evidence type="ECO:0000256" key="1">
    <source>
        <dbReference type="SAM" id="Phobius"/>
    </source>
</evidence>
<feature type="transmembrane region" description="Helical" evidence="1">
    <location>
        <begin position="385"/>
        <end position="403"/>
    </location>
</feature>
<feature type="transmembrane region" description="Helical" evidence="1">
    <location>
        <begin position="194"/>
        <end position="216"/>
    </location>
</feature>
<dbReference type="PANTHER" id="PTHR23028">
    <property type="entry name" value="ACETYLTRANSFERASE"/>
    <property type="match status" value="1"/>
</dbReference>
<dbReference type="PANTHER" id="PTHR23028:SF53">
    <property type="entry name" value="ACYL_TRANSF_3 DOMAIN-CONTAINING PROTEIN"/>
    <property type="match status" value="1"/>
</dbReference>
<dbReference type="RefSeq" id="XP_024578010.1">
    <property type="nucleotide sequence ID" value="XM_024727432.1"/>
</dbReference>
<keyword evidence="1" id="KW-0812">Transmembrane</keyword>
<evidence type="ECO:0000259" key="2">
    <source>
        <dbReference type="Pfam" id="PF01757"/>
    </source>
</evidence>
<feature type="transmembrane region" description="Helical" evidence="1">
    <location>
        <begin position="99"/>
        <end position="118"/>
    </location>
</feature>
<keyword evidence="3" id="KW-0012">Acyltransferase</keyword>
<dbReference type="GeneID" id="36407029"/>
<feature type="transmembrane region" description="Helical" evidence="1">
    <location>
        <begin position="221"/>
        <end position="240"/>
    </location>
</feature>
<feature type="transmembrane region" description="Helical" evidence="1">
    <location>
        <begin position="145"/>
        <end position="164"/>
    </location>
</feature>
<sequence length="445" mass="51595">MVSEKTRRSQRLDATPAVDLLELVVNDVKNSSPVPRSRDQQLQQSVEDKTIIFQGIKTKTAPVAQTKVIFLDGARGLAAMLVVIQHADEFMPNLHLGSVGVDIFFVLSSFLLTWLFMLKSMKLLSKGAHVRTWAFTLADYFQKRFLRVYPMFFVTVILLSFLSVDDQRRYYIGKRPPFDLVKTLTFSYEYRYHVFWSLPLEITYYFLIPIFVLAVLSLRRFWWIPALLLTVWIVHEGVFGERQSHAPMRPHISTFLTGSLAATVYVKADMWIKKTKFVFRCRHIILVRAIEGLTILMLLSVCFRGLLFNWIHQNPAPRPIGFPYTSAFLAIILVIEVINPSCVASMLEWNVLRYWGKISFSIYLLHSFVVYHPKLSQQANYFDRFFSRLVIILAISTAAYYLVEYPSLLLAQKVSRLIANAEKRFSVDYTELAETEVLRRKMASR</sequence>
<keyword evidence="1" id="KW-0472">Membrane</keyword>
<reference evidence="4" key="1">
    <citation type="submission" date="2014-09" db="EMBL/GenBank/DDBJ databases">
        <authorList>
            <person name="Sharma Rahul"/>
            <person name="Thines Marco"/>
        </authorList>
    </citation>
    <scope>NUCLEOTIDE SEQUENCE [LARGE SCALE GENOMIC DNA]</scope>
</reference>
<keyword evidence="4" id="KW-1185">Reference proteome</keyword>
<dbReference type="InterPro" id="IPR002656">
    <property type="entry name" value="Acyl_transf_3_dom"/>
</dbReference>
<protein>
    <submittedName>
        <fullName evidence="3">Acyltransferase family</fullName>
    </submittedName>
</protein>
<dbReference type="GO" id="GO:0000271">
    <property type="term" value="P:polysaccharide biosynthetic process"/>
    <property type="evidence" value="ECO:0007669"/>
    <property type="project" value="TreeGrafter"/>
</dbReference>
<dbReference type="EMBL" id="CCYD01000553">
    <property type="protein sequence ID" value="CEG41641.1"/>
    <property type="molecule type" value="Genomic_DNA"/>
</dbReference>
<keyword evidence="1" id="KW-1133">Transmembrane helix</keyword>
<keyword evidence="3" id="KW-0808">Transferase</keyword>
<dbReference type="OMA" id="PMRPHIS"/>
<proteinExistence type="predicted"/>
<dbReference type="Pfam" id="PF01757">
    <property type="entry name" value="Acyl_transf_3"/>
    <property type="match status" value="1"/>
</dbReference>